<accession>A0ABQ4BCL7</accession>
<gene>
    <name evidence="1" type="ORF">Apa02nite_045320</name>
</gene>
<keyword evidence="2" id="KW-1185">Reference proteome</keyword>
<protein>
    <submittedName>
        <fullName evidence="1">Uncharacterized protein</fullName>
    </submittedName>
</protein>
<name>A0ABQ4BCL7_9ACTN</name>
<reference evidence="1 2" key="1">
    <citation type="submission" date="2021-01" db="EMBL/GenBank/DDBJ databases">
        <title>Whole genome shotgun sequence of Actinoplanes palleronii NBRC 14916.</title>
        <authorList>
            <person name="Komaki H."/>
            <person name="Tamura T."/>
        </authorList>
    </citation>
    <scope>NUCLEOTIDE SEQUENCE [LARGE SCALE GENOMIC DNA]</scope>
    <source>
        <strain evidence="1 2">NBRC 14916</strain>
    </source>
</reference>
<organism evidence="1 2">
    <name type="scientific">Actinoplanes palleronii</name>
    <dbReference type="NCBI Taxonomy" id="113570"/>
    <lineage>
        <taxon>Bacteria</taxon>
        <taxon>Bacillati</taxon>
        <taxon>Actinomycetota</taxon>
        <taxon>Actinomycetes</taxon>
        <taxon>Micromonosporales</taxon>
        <taxon>Micromonosporaceae</taxon>
        <taxon>Actinoplanes</taxon>
    </lineage>
</organism>
<comment type="caution">
    <text evidence="1">The sequence shown here is derived from an EMBL/GenBank/DDBJ whole genome shotgun (WGS) entry which is preliminary data.</text>
</comment>
<evidence type="ECO:0000313" key="1">
    <source>
        <dbReference type="EMBL" id="GIE68424.1"/>
    </source>
</evidence>
<evidence type="ECO:0000313" key="2">
    <source>
        <dbReference type="Proteomes" id="UP000624709"/>
    </source>
</evidence>
<dbReference type="EMBL" id="BOMS01000060">
    <property type="protein sequence ID" value="GIE68424.1"/>
    <property type="molecule type" value="Genomic_DNA"/>
</dbReference>
<proteinExistence type="predicted"/>
<sequence length="83" mass="9166">MRAVTVRILAQPVHRIKQCAIPMKPLVLRPDAIVRQVGIAGGSGMEKWPGEDRTGCRASGALTTCRPHVWWVWRRPDGAAPDI</sequence>
<dbReference type="Proteomes" id="UP000624709">
    <property type="component" value="Unassembled WGS sequence"/>
</dbReference>